<dbReference type="AlphaFoldDB" id="A0AAF5DGN6"/>
<reference evidence="6" key="1">
    <citation type="submission" date="2024-02" db="UniProtKB">
        <authorList>
            <consortium name="WormBaseParasite"/>
        </authorList>
    </citation>
    <scope>IDENTIFICATION</scope>
</reference>
<organism evidence="5 6">
    <name type="scientific">Strongyloides stercoralis</name>
    <name type="common">Threadworm</name>
    <dbReference type="NCBI Taxonomy" id="6248"/>
    <lineage>
        <taxon>Eukaryota</taxon>
        <taxon>Metazoa</taxon>
        <taxon>Ecdysozoa</taxon>
        <taxon>Nematoda</taxon>
        <taxon>Chromadorea</taxon>
        <taxon>Rhabditida</taxon>
        <taxon>Tylenchina</taxon>
        <taxon>Panagrolaimomorpha</taxon>
        <taxon>Strongyloidoidea</taxon>
        <taxon>Strongyloididae</taxon>
        <taxon>Strongyloides</taxon>
    </lineage>
</organism>
<feature type="domain" description="SCP" evidence="4">
    <location>
        <begin position="1148"/>
        <end position="1276"/>
    </location>
</feature>
<keyword evidence="3" id="KW-0732">Signal</keyword>
<dbReference type="PANTHER" id="PTHR10334">
    <property type="entry name" value="CYSTEINE-RICH SECRETORY PROTEIN-RELATED"/>
    <property type="match status" value="1"/>
</dbReference>
<dbReference type="SUPFAM" id="SSF55797">
    <property type="entry name" value="PR-1-like"/>
    <property type="match status" value="7"/>
</dbReference>
<proteinExistence type="predicted"/>
<protein>
    <submittedName>
        <fullName evidence="6">SCP domain-containing protein</fullName>
    </submittedName>
</protein>
<feature type="transmembrane region" description="Helical" evidence="2">
    <location>
        <begin position="799"/>
        <end position="824"/>
    </location>
</feature>
<evidence type="ECO:0000313" key="6">
    <source>
        <dbReference type="WBParaSite" id="TCONS_00012137.p1"/>
    </source>
</evidence>
<keyword evidence="2" id="KW-0812">Transmembrane</keyword>
<feature type="chain" id="PRO_5042019227" evidence="3">
    <location>
        <begin position="19"/>
        <end position="1673"/>
    </location>
</feature>
<dbReference type="SMART" id="SM00198">
    <property type="entry name" value="SCP"/>
    <property type="match status" value="4"/>
</dbReference>
<dbReference type="WBParaSite" id="TCONS_00012137.p1">
    <property type="protein sequence ID" value="TCONS_00012137.p1"/>
    <property type="gene ID" value="XLOC_007525"/>
</dbReference>
<name>A0AAF5DGN6_STRER</name>
<dbReference type="InterPro" id="IPR001283">
    <property type="entry name" value="CRISP-related"/>
</dbReference>
<accession>A0AAF5DGN6</accession>
<evidence type="ECO:0000256" key="2">
    <source>
        <dbReference type="SAM" id="Phobius"/>
    </source>
</evidence>
<dbReference type="InterPro" id="IPR014044">
    <property type="entry name" value="CAP_dom"/>
</dbReference>
<dbReference type="InterPro" id="IPR035940">
    <property type="entry name" value="CAP_sf"/>
</dbReference>
<evidence type="ECO:0000256" key="1">
    <source>
        <dbReference type="SAM" id="MobiDB-lite"/>
    </source>
</evidence>
<dbReference type="Proteomes" id="UP000035681">
    <property type="component" value="Unplaced"/>
</dbReference>
<feature type="domain" description="SCP" evidence="4">
    <location>
        <begin position="1534"/>
        <end position="1660"/>
    </location>
</feature>
<keyword evidence="5" id="KW-1185">Reference proteome</keyword>
<feature type="domain" description="SCP" evidence="4">
    <location>
        <begin position="917"/>
        <end position="1045"/>
    </location>
</feature>
<dbReference type="Gene3D" id="3.40.33.10">
    <property type="entry name" value="CAP"/>
    <property type="match status" value="7"/>
</dbReference>
<feature type="domain" description="SCP" evidence="4">
    <location>
        <begin position="1341"/>
        <end position="1469"/>
    </location>
</feature>
<dbReference type="Pfam" id="PF00188">
    <property type="entry name" value="CAP"/>
    <property type="match status" value="6"/>
</dbReference>
<feature type="signal peptide" evidence="3">
    <location>
        <begin position="1"/>
        <end position="18"/>
    </location>
</feature>
<evidence type="ECO:0000313" key="5">
    <source>
        <dbReference type="Proteomes" id="UP000035681"/>
    </source>
</evidence>
<evidence type="ECO:0000256" key="3">
    <source>
        <dbReference type="SAM" id="SignalP"/>
    </source>
</evidence>
<feature type="transmembrane region" description="Helical" evidence="2">
    <location>
        <begin position="482"/>
        <end position="501"/>
    </location>
</feature>
<sequence length="1673" mass="195123">MTSLLLFFLIFFIPFSDGYHAGYLPYRRPGIPIRDVKLIRALKSSVYSSLVWEKIWSRCSYACYSINNFSRLRQKLLTELNTYRRHNQSPSLILDNNLSKKAQKRAQKLSSHCRFLRMFRFKNRGEIVGITKPTEASKIVRNIYIKGDSYNYSARINRNKFFTDFIQLIWKSSRTIGIGIVSKKDRIYIVFLFNPAGNRGFGYNKNFEKNPIAHNLVEKSPDSDRFKAKSCKKCAISDKGGNRLSMLLRRNSMPGGLSRRGSKVERESMIRSYQLGEETVFICKDRVFKKYNEATEYCVSISSSKQKIVCEPIKNFAAFNKRRQSINGKKQQPQFSNYLNPYSKSFKIWMSVWGRCNFPHLMKNDYRDFKNNIFVEINTYRMWHKVAPLQRDPQLDMLALEKALDFSFKKIHFDNPRDNLGEIFGSIDVCAGPIIVNQWYSQNKNYNYFFHNFSPKTRIFTQMVWKTSQRIGIGVVRDGDTFMNFFLVVILLLNIVVLLLSQTTPPLPPKKSVGGSPQTPPPLPPKEKNYQRSGSKSPSLSSKSKSSPVKGSDRTSTGSRSSLDNLSEYSPQASGYSGSANPSVKSPKDSRKNSATSSAKTSKMDKYTAITQKDIGLIVKNRHSFGYMVWKAIWNNCYYDCYSKHYFGVFKEKVLKEINLYRKYHQALPLHTEEGSTYLAERYLLKYTYKHKCGTRHEVPFGIICDTSHAQMALLLVNNWYNKGTRYHHWWRDRLYLAPEYSEMLWKTTHSFGIAVKQIGDHIHTVCVFYPKGNIKGDYKKNYNHYYIRLFYQGKNFNFLIILNYCLKTFLTIILFIILIPILLDGLRRSNSVVLPRRRNSFNNEDRLSRSELGNNCRYILLLKPQYIVNKHKSKKSDVSNFDLKIFMGKDGLCNKVWRDIWKKCPFFCFQRHNYQLLKLKLLIQINELRKWHGVNPLIPNPSLNHLAQLRANLIAQHKLILSDLDRKNGELIGISYMYAASFIVNKWYEQKKDYSFSRGETKLNAKLFTQMVWKASTEIGIGLGINGEYIYIVCKIYPRGNQKGHYKENVFDIQNGIRRSNSAANLIRSSSYTDSTRLSRAGLGNSCRYVLLLKPEYCSTKHKSKFSCARDFDPRTMMGKDGFSNKIWKDTWKDCPFFCFQKYNYKLLKIKLVQQVNEFRKLHGMKPLNLNPSLNSLAEFRAKLIAQFKMILPDMNKKNGEMLAIAYAPAASLVVSKWYEERKHYSFSRGETKHDAKLFTQLIWKSSTDIGIGIVASGDYVYIVCKVFPKGNIRGLYKANVNDIPREPKDVKTRYKNKYSSLHSFDIKSLLGKDRLSNKVWKSLWKHCPFECFQKNDYKLLKIKLLQQVNEFRRWHGVRPLILNPILNNLAEYRASVMAQHKTVFPNMDKLYGELIGVAYAPAASLIASRWYEEKANYDFSKGEPRLGGKLFTQLIWKNSFEFGIGINVSGDYIFVVCKISPKGNRKGQYKENVFDIQKTLSKNGHKSMINQYEKFIVEQRLKTNSFSKLIWLKIWRNCNYQCFSKNNFKILKMNIVREINEYRKWHGARPLTVRLDLCKEAQKQAERITKFRRRRPSYGDYVGETVSMIQLQEAYFTAKNWYDEIKNYNYFTHKSKSRSYMFTQLVWVRSRWVGIGVATARGVVVVVCKYLPKGNVLVFTFEKKEIFTGIS</sequence>
<keyword evidence="2" id="KW-1133">Transmembrane helix</keyword>
<evidence type="ECO:0000259" key="4">
    <source>
        <dbReference type="SMART" id="SM00198"/>
    </source>
</evidence>
<feature type="compositionally biased region" description="Low complexity" evidence="1">
    <location>
        <begin position="533"/>
        <end position="564"/>
    </location>
</feature>
<feature type="region of interest" description="Disordered" evidence="1">
    <location>
        <begin position="507"/>
        <end position="603"/>
    </location>
</feature>
<keyword evidence="2" id="KW-0472">Membrane</keyword>
<feature type="compositionally biased region" description="Polar residues" evidence="1">
    <location>
        <begin position="565"/>
        <end position="584"/>
    </location>
</feature>